<accession>A0A6J6BAV8</accession>
<dbReference type="AlphaFoldDB" id="A0A6J6BAV8"/>
<dbReference type="EMBL" id="CAFBOV010000129">
    <property type="protein sequence ID" value="CAB4999609.1"/>
    <property type="molecule type" value="Genomic_DNA"/>
</dbReference>
<sequence>MTGFNQNNNSSDDSKDIGSSKSRSKFIDVNPVEVTGEIARPPFISSTEEVNKSSLRNIINAVDFPGSTGTGETTDGANATVRLRSDYTLIEDSVIATIPENKRRSKSRFFR</sequence>
<proteinExistence type="predicted"/>
<protein>
    <submittedName>
        <fullName evidence="2">Unannotated protein</fullName>
    </submittedName>
</protein>
<evidence type="ECO:0000313" key="3">
    <source>
        <dbReference type="EMBL" id="CAB4999609.1"/>
    </source>
</evidence>
<evidence type="ECO:0000256" key="1">
    <source>
        <dbReference type="SAM" id="MobiDB-lite"/>
    </source>
</evidence>
<evidence type="ECO:0000313" key="4">
    <source>
        <dbReference type="EMBL" id="CAB5067681.1"/>
    </source>
</evidence>
<evidence type="ECO:0000313" key="2">
    <source>
        <dbReference type="EMBL" id="CAB4536290.1"/>
    </source>
</evidence>
<organism evidence="2">
    <name type="scientific">freshwater metagenome</name>
    <dbReference type="NCBI Taxonomy" id="449393"/>
    <lineage>
        <taxon>unclassified sequences</taxon>
        <taxon>metagenomes</taxon>
        <taxon>ecological metagenomes</taxon>
    </lineage>
</organism>
<feature type="region of interest" description="Disordered" evidence="1">
    <location>
        <begin position="1"/>
        <end position="25"/>
    </location>
</feature>
<name>A0A6J6BAV8_9ZZZZ</name>
<gene>
    <name evidence="2" type="ORF">UFOPK1353_00680</name>
    <name evidence="3" type="ORF">UFOPK4020_00734</name>
    <name evidence="4" type="ORF">UFOPK4345_01274</name>
</gene>
<reference evidence="2" key="1">
    <citation type="submission" date="2020-05" db="EMBL/GenBank/DDBJ databases">
        <authorList>
            <person name="Chiriac C."/>
            <person name="Salcher M."/>
            <person name="Ghai R."/>
            <person name="Kavagutti S V."/>
        </authorList>
    </citation>
    <scope>NUCLEOTIDE SEQUENCE</scope>
</reference>
<dbReference type="EMBL" id="CAEZSE010000099">
    <property type="protein sequence ID" value="CAB4536290.1"/>
    <property type="molecule type" value="Genomic_DNA"/>
</dbReference>
<dbReference type="EMBL" id="CAFBQV010000246">
    <property type="protein sequence ID" value="CAB5067681.1"/>
    <property type="molecule type" value="Genomic_DNA"/>
</dbReference>